<feature type="region of interest" description="Disordered" evidence="1">
    <location>
        <begin position="1"/>
        <end position="38"/>
    </location>
</feature>
<dbReference type="EMBL" id="LVVM01002499">
    <property type="protein sequence ID" value="OJA16596.1"/>
    <property type="molecule type" value="Genomic_DNA"/>
</dbReference>
<proteinExistence type="predicted"/>
<protein>
    <submittedName>
        <fullName evidence="2">Uncharacterized protein</fullName>
    </submittedName>
</protein>
<evidence type="ECO:0000256" key="1">
    <source>
        <dbReference type="SAM" id="MobiDB-lite"/>
    </source>
</evidence>
<accession>A0A1J8QY77</accession>
<gene>
    <name evidence="2" type="ORF">AZE42_08509</name>
</gene>
<keyword evidence="3" id="KW-1185">Reference proteome</keyword>
<name>A0A1J8QY77_9AGAM</name>
<evidence type="ECO:0000313" key="2">
    <source>
        <dbReference type="EMBL" id="OJA16596.1"/>
    </source>
</evidence>
<evidence type="ECO:0000313" key="3">
    <source>
        <dbReference type="Proteomes" id="UP000183567"/>
    </source>
</evidence>
<dbReference type="AlphaFoldDB" id="A0A1J8QY77"/>
<dbReference type="Proteomes" id="UP000183567">
    <property type="component" value="Unassembled WGS sequence"/>
</dbReference>
<organism evidence="2 3">
    <name type="scientific">Rhizopogon vesiculosus</name>
    <dbReference type="NCBI Taxonomy" id="180088"/>
    <lineage>
        <taxon>Eukaryota</taxon>
        <taxon>Fungi</taxon>
        <taxon>Dikarya</taxon>
        <taxon>Basidiomycota</taxon>
        <taxon>Agaricomycotina</taxon>
        <taxon>Agaricomycetes</taxon>
        <taxon>Agaricomycetidae</taxon>
        <taxon>Boletales</taxon>
        <taxon>Suillineae</taxon>
        <taxon>Rhizopogonaceae</taxon>
        <taxon>Rhizopogon</taxon>
    </lineage>
</organism>
<comment type="caution">
    <text evidence="2">The sequence shown here is derived from an EMBL/GenBank/DDBJ whole genome shotgun (WGS) entry which is preliminary data.</text>
</comment>
<reference evidence="2 3" key="1">
    <citation type="submission" date="2016-03" db="EMBL/GenBank/DDBJ databases">
        <title>Comparative genomics of the ectomycorrhizal sister species Rhizopogon vinicolor and Rhizopogon vesiculosus (Basidiomycota: Boletales) reveals a divergence of the mating type B locus.</title>
        <authorList>
            <person name="Mujic A.B."/>
            <person name="Kuo A."/>
            <person name="Tritt A."/>
            <person name="Lipzen A."/>
            <person name="Chen C."/>
            <person name="Johnson J."/>
            <person name="Sharma A."/>
            <person name="Barry K."/>
            <person name="Grigoriev I.V."/>
            <person name="Spatafora J.W."/>
        </authorList>
    </citation>
    <scope>NUCLEOTIDE SEQUENCE [LARGE SCALE GENOMIC DNA]</scope>
    <source>
        <strain evidence="2 3">AM-OR11-056</strain>
    </source>
</reference>
<sequence>MDCVYAGSGVGSHSSISGKFMPGDALTMRHPGVPSNET</sequence>